<evidence type="ECO:0000313" key="3">
    <source>
        <dbReference type="Proteomes" id="UP000295192"/>
    </source>
</evidence>
<feature type="compositionally biased region" description="Basic residues" evidence="1">
    <location>
        <begin position="82"/>
        <end position="98"/>
    </location>
</feature>
<gene>
    <name evidence="2" type="ORF">AWZ03_009301</name>
</gene>
<feature type="region of interest" description="Disordered" evidence="1">
    <location>
        <begin position="37"/>
        <end position="180"/>
    </location>
</feature>
<dbReference type="AlphaFoldDB" id="A0A484B681"/>
<accession>A0A484B681</accession>
<comment type="caution">
    <text evidence="2">The sequence shown here is derived from an EMBL/GenBank/DDBJ whole genome shotgun (WGS) entry which is preliminary data.</text>
</comment>
<evidence type="ECO:0000256" key="1">
    <source>
        <dbReference type="SAM" id="MobiDB-lite"/>
    </source>
</evidence>
<evidence type="ECO:0000313" key="2">
    <source>
        <dbReference type="EMBL" id="TDG44273.1"/>
    </source>
</evidence>
<reference evidence="2 3" key="1">
    <citation type="journal article" date="2019" name="J. Hered.">
        <title>An Improved Genome Assembly for Drosophila navojoa, the Basal Species in the mojavensis Cluster.</title>
        <authorList>
            <person name="Vanderlinde T."/>
            <person name="Dupim E.G."/>
            <person name="Nazario-Yepiz N.O."/>
            <person name="Carvalho A.B."/>
        </authorList>
    </citation>
    <scope>NUCLEOTIDE SEQUENCE [LARGE SCALE GENOMIC DNA]</scope>
    <source>
        <strain evidence="2">Navoj_Jal97</strain>
        <tissue evidence="2">Whole organism</tissue>
    </source>
</reference>
<organism evidence="2 3">
    <name type="scientific">Drosophila navojoa</name>
    <name type="common">Fruit fly</name>
    <dbReference type="NCBI Taxonomy" id="7232"/>
    <lineage>
        <taxon>Eukaryota</taxon>
        <taxon>Metazoa</taxon>
        <taxon>Ecdysozoa</taxon>
        <taxon>Arthropoda</taxon>
        <taxon>Hexapoda</taxon>
        <taxon>Insecta</taxon>
        <taxon>Pterygota</taxon>
        <taxon>Neoptera</taxon>
        <taxon>Endopterygota</taxon>
        <taxon>Diptera</taxon>
        <taxon>Brachycera</taxon>
        <taxon>Muscomorpha</taxon>
        <taxon>Ephydroidea</taxon>
        <taxon>Drosophilidae</taxon>
        <taxon>Drosophila</taxon>
    </lineage>
</organism>
<feature type="compositionally biased region" description="Polar residues" evidence="1">
    <location>
        <begin position="143"/>
        <end position="155"/>
    </location>
</feature>
<sequence>MKINGVCKLLTKRKCRTGQRSDSCENCPKLTTKELRRIKDEGRRKREEGRKPKDDKATTTTLDVVGAENATPSPWPAVKMAQQKRKIRKKNIKHKAKVAKIERKLAARRRRLQKAEVMPSPKQKAAHITHKPTKGFPQVGSAAKSTSDTLPGQQFSSSSSNNNNNNKEQQNKNEHKIQTPFLRAYFLG</sequence>
<keyword evidence="3" id="KW-1185">Reference proteome</keyword>
<feature type="compositionally biased region" description="Basic and acidic residues" evidence="1">
    <location>
        <begin position="37"/>
        <end position="57"/>
    </location>
</feature>
<protein>
    <submittedName>
        <fullName evidence="2">Uncharacterized protein</fullName>
    </submittedName>
</protein>
<proteinExistence type="predicted"/>
<feature type="compositionally biased region" description="Low complexity" evidence="1">
    <location>
        <begin position="156"/>
        <end position="168"/>
    </location>
</feature>
<dbReference type="EMBL" id="LSRL02000110">
    <property type="protein sequence ID" value="TDG44273.1"/>
    <property type="molecule type" value="Genomic_DNA"/>
</dbReference>
<feature type="compositionally biased region" description="Basic residues" evidence="1">
    <location>
        <begin position="124"/>
        <end position="133"/>
    </location>
</feature>
<dbReference type="Proteomes" id="UP000295192">
    <property type="component" value="Unassembled WGS sequence"/>
</dbReference>
<name>A0A484B681_DRONA</name>